<feature type="transmembrane region" description="Helical" evidence="1">
    <location>
        <begin position="114"/>
        <end position="136"/>
    </location>
</feature>
<evidence type="ECO:0000313" key="3">
    <source>
        <dbReference type="Proteomes" id="UP000019678"/>
    </source>
</evidence>
<dbReference type="Proteomes" id="UP000019678">
    <property type="component" value="Unassembled WGS sequence"/>
</dbReference>
<proteinExistence type="predicted"/>
<dbReference type="AlphaFoldDB" id="A0A017SWL9"/>
<name>A0A017SWL9_9BACT</name>
<keyword evidence="1" id="KW-0812">Transmembrane</keyword>
<keyword evidence="1" id="KW-0472">Membrane</keyword>
<sequence length="164" mass="16536">MIDEVAASAARAWTWSAVLKGGFTGLAVFVVLRYLGAAIGASTGDGVLAEGFAAWNVAAQVLALFVAGMVTGFVHGSLRPLDGALAGTFTWAVVIVMMTGLLGSPGLQVAEPALWGALAGAVFSLSAAIAGGILGVQRARRAPLAQFPLPGVSSPGNWPGSRKF</sequence>
<feature type="transmembrane region" description="Helical" evidence="1">
    <location>
        <begin position="81"/>
        <end position="102"/>
    </location>
</feature>
<gene>
    <name evidence="2" type="ORF">CAP_8406</name>
</gene>
<accession>A0A017SWL9</accession>
<feature type="transmembrane region" description="Helical" evidence="1">
    <location>
        <begin position="52"/>
        <end position="74"/>
    </location>
</feature>
<evidence type="ECO:0000256" key="1">
    <source>
        <dbReference type="SAM" id="Phobius"/>
    </source>
</evidence>
<dbReference type="STRING" id="1192034.CAP_8406"/>
<comment type="caution">
    <text evidence="2">The sequence shown here is derived from an EMBL/GenBank/DDBJ whole genome shotgun (WGS) entry which is preliminary data.</text>
</comment>
<reference evidence="2 3" key="1">
    <citation type="submission" date="2013-05" db="EMBL/GenBank/DDBJ databases">
        <title>Genome assembly of Chondromyces apiculatus DSM 436.</title>
        <authorList>
            <person name="Sharma G."/>
            <person name="Khatri I."/>
            <person name="Kaur C."/>
            <person name="Mayilraj S."/>
            <person name="Subramanian S."/>
        </authorList>
    </citation>
    <scope>NUCLEOTIDE SEQUENCE [LARGE SCALE GENOMIC DNA]</scope>
    <source>
        <strain evidence="2 3">DSM 436</strain>
    </source>
</reference>
<organism evidence="2 3">
    <name type="scientific">Chondromyces apiculatus DSM 436</name>
    <dbReference type="NCBI Taxonomy" id="1192034"/>
    <lineage>
        <taxon>Bacteria</taxon>
        <taxon>Pseudomonadati</taxon>
        <taxon>Myxococcota</taxon>
        <taxon>Polyangia</taxon>
        <taxon>Polyangiales</taxon>
        <taxon>Polyangiaceae</taxon>
        <taxon>Chondromyces</taxon>
    </lineage>
</organism>
<protein>
    <submittedName>
        <fullName evidence="2">Uncharacterized protein</fullName>
    </submittedName>
</protein>
<evidence type="ECO:0000313" key="2">
    <source>
        <dbReference type="EMBL" id="EYF01364.1"/>
    </source>
</evidence>
<feature type="transmembrane region" description="Helical" evidence="1">
    <location>
        <begin position="12"/>
        <end position="32"/>
    </location>
</feature>
<keyword evidence="3" id="KW-1185">Reference proteome</keyword>
<dbReference type="EMBL" id="ASRX01000083">
    <property type="protein sequence ID" value="EYF01364.1"/>
    <property type="molecule type" value="Genomic_DNA"/>
</dbReference>
<keyword evidence="1" id="KW-1133">Transmembrane helix</keyword>